<dbReference type="InterPro" id="IPR011051">
    <property type="entry name" value="RmlC_Cupin_sf"/>
</dbReference>
<dbReference type="Proteomes" id="UP000396862">
    <property type="component" value="Unassembled WGS sequence"/>
</dbReference>
<proteinExistence type="predicted"/>
<organism evidence="6 7">
    <name type="scientific">Prolixibacter denitrificans</name>
    <dbReference type="NCBI Taxonomy" id="1541063"/>
    <lineage>
        <taxon>Bacteria</taxon>
        <taxon>Pseudomonadati</taxon>
        <taxon>Bacteroidota</taxon>
        <taxon>Bacteroidia</taxon>
        <taxon>Marinilabiliales</taxon>
        <taxon>Prolixibacteraceae</taxon>
        <taxon>Prolixibacter</taxon>
    </lineage>
</organism>
<dbReference type="GO" id="GO:0003700">
    <property type="term" value="F:DNA-binding transcription factor activity"/>
    <property type="evidence" value="ECO:0007669"/>
    <property type="project" value="InterPro"/>
</dbReference>
<protein>
    <submittedName>
        <fullName evidence="5">AraC family transcriptional regulator</fullName>
    </submittedName>
    <submittedName>
        <fullName evidence="6">AraC-like DNA-binding protein</fullName>
    </submittedName>
</protein>
<dbReference type="GO" id="GO:0043565">
    <property type="term" value="F:sequence-specific DNA binding"/>
    <property type="evidence" value="ECO:0007669"/>
    <property type="project" value="InterPro"/>
</dbReference>
<gene>
    <name evidence="6" type="ORF">CLV93_10244</name>
    <name evidence="5" type="ORF">JCM18694_06810</name>
</gene>
<keyword evidence="2 6" id="KW-0238">DNA-binding</keyword>
<dbReference type="RefSeq" id="WP_211297741.1">
    <property type="nucleotide sequence ID" value="NZ_BLAU01000001.1"/>
</dbReference>
<evidence type="ECO:0000256" key="2">
    <source>
        <dbReference type="ARBA" id="ARBA00023125"/>
    </source>
</evidence>
<evidence type="ECO:0000313" key="8">
    <source>
        <dbReference type="Proteomes" id="UP000396862"/>
    </source>
</evidence>
<dbReference type="PRINTS" id="PR00032">
    <property type="entry name" value="HTHARAC"/>
</dbReference>
<dbReference type="InterPro" id="IPR020449">
    <property type="entry name" value="Tscrpt_reg_AraC-type_HTH"/>
</dbReference>
<keyword evidence="1" id="KW-0805">Transcription regulation</keyword>
<dbReference type="InterPro" id="IPR009057">
    <property type="entry name" value="Homeodomain-like_sf"/>
</dbReference>
<dbReference type="InterPro" id="IPR018060">
    <property type="entry name" value="HTH_AraC"/>
</dbReference>
<evidence type="ECO:0000256" key="3">
    <source>
        <dbReference type="ARBA" id="ARBA00023163"/>
    </source>
</evidence>
<dbReference type="AlphaFoldDB" id="A0A2P8CH00"/>
<dbReference type="EMBL" id="PYGC01000002">
    <property type="protein sequence ID" value="PSK84260.1"/>
    <property type="molecule type" value="Genomic_DNA"/>
</dbReference>
<dbReference type="Pfam" id="PF12833">
    <property type="entry name" value="HTH_18"/>
    <property type="match status" value="1"/>
</dbReference>
<keyword evidence="8" id="KW-1185">Reference proteome</keyword>
<dbReference type="PROSITE" id="PS00041">
    <property type="entry name" value="HTH_ARAC_FAMILY_1"/>
    <property type="match status" value="1"/>
</dbReference>
<dbReference type="Gene3D" id="1.10.10.60">
    <property type="entry name" value="Homeodomain-like"/>
    <property type="match status" value="2"/>
</dbReference>
<evidence type="ECO:0000313" key="7">
    <source>
        <dbReference type="Proteomes" id="UP000240621"/>
    </source>
</evidence>
<evidence type="ECO:0000256" key="1">
    <source>
        <dbReference type="ARBA" id="ARBA00023015"/>
    </source>
</evidence>
<dbReference type="PROSITE" id="PS01124">
    <property type="entry name" value="HTH_ARAC_FAMILY_2"/>
    <property type="match status" value="1"/>
</dbReference>
<name>A0A2P8CH00_9BACT</name>
<reference evidence="5 8" key="2">
    <citation type="submission" date="2019-10" db="EMBL/GenBank/DDBJ databases">
        <title>Prolixibacter strains distinguished by the presence of nitrate reductase genes were adept at nitrate-dependent anaerobic corrosion of metallic iron and carbon steel.</title>
        <authorList>
            <person name="Iino T."/>
            <person name="Shono N."/>
            <person name="Ito K."/>
            <person name="Nakamura R."/>
            <person name="Sueoka K."/>
            <person name="Harayama S."/>
            <person name="Ohkuma M."/>
        </authorList>
    </citation>
    <scope>NUCLEOTIDE SEQUENCE [LARGE SCALE GENOMIC DNA]</scope>
    <source>
        <strain evidence="5 8">MIC1-1</strain>
    </source>
</reference>
<dbReference type="InterPro" id="IPR018062">
    <property type="entry name" value="HTH_AraC-typ_CS"/>
</dbReference>
<accession>A0A2P8CH00</accession>
<dbReference type="SUPFAM" id="SSF46689">
    <property type="entry name" value="Homeodomain-like"/>
    <property type="match status" value="2"/>
</dbReference>
<dbReference type="PANTHER" id="PTHR43280:SF27">
    <property type="entry name" value="TRANSCRIPTIONAL REGULATOR MTLR"/>
    <property type="match status" value="1"/>
</dbReference>
<keyword evidence="3" id="KW-0804">Transcription</keyword>
<dbReference type="EMBL" id="BLAU01000001">
    <property type="protein sequence ID" value="GET20435.1"/>
    <property type="molecule type" value="Genomic_DNA"/>
</dbReference>
<evidence type="ECO:0000313" key="6">
    <source>
        <dbReference type="EMBL" id="PSK84260.1"/>
    </source>
</evidence>
<dbReference type="SUPFAM" id="SSF51182">
    <property type="entry name" value="RmlC-like cupins"/>
    <property type="match status" value="1"/>
</dbReference>
<feature type="domain" description="HTH araC/xylS-type" evidence="4">
    <location>
        <begin position="187"/>
        <end position="285"/>
    </location>
</feature>
<sequence length="293" mass="34129">MNMETANPQREITPLTEGDCLLVFDRKKLNFDFPLHFHPEYEINFIYNAEDAVRVVGEHRAPIGKWELVLTGPNLMHVWEQGECHSPDIHEITIQFHRDLFHQTLLDRNIMKPVKDMLDRSVRGIAFSEEKIQTLQPRIMNLAHKSGIDALMELVSLLFDLANSRGQQILSSVMAKNDDFYNSGKIKKVHDFVQQHYAERIKVEDVAQLLNMTEVSFSRFIKQRTGKTFVEYLNHYRISLASRWLIESNMSVSEIAYKSGFNNLANFNRFFKKMEGCTPSVFRENFSGIKRVN</sequence>
<dbReference type="SMART" id="SM00342">
    <property type="entry name" value="HTH_ARAC"/>
    <property type="match status" value="1"/>
</dbReference>
<dbReference type="Proteomes" id="UP000240621">
    <property type="component" value="Unassembled WGS sequence"/>
</dbReference>
<evidence type="ECO:0000313" key="5">
    <source>
        <dbReference type="EMBL" id="GET20435.1"/>
    </source>
</evidence>
<reference evidence="6 7" key="1">
    <citation type="submission" date="2018-03" db="EMBL/GenBank/DDBJ databases">
        <title>Genomic Encyclopedia of Archaeal and Bacterial Type Strains, Phase II (KMG-II): from individual species to whole genera.</title>
        <authorList>
            <person name="Goeker M."/>
        </authorList>
    </citation>
    <scope>NUCLEOTIDE SEQUENCE [LARGE SCALE GENOMIC DNA]</scope>
    <source>
        <strain evidence="6 7">DSM 27267</strain>
    </source>
</reference>
<comment type="caution">
    <text evidence="6">The sequence shown here is derived from an EMBL/GenBank/DDBJ whole genome shotgun (WGS) entry which is preliminary data.</text>
</comment>
<evidence type="ECO:0000259" key="4">
    <source>
        <dbReference type="PROSITE" id="PS01124"/>
    </source>
</evidence>
<dbReference type="PANTHER" id="PTHR43280">
    <property type="entry name" value="ARAC-FAMILY TRANSCRIPTIONAL REGULATOR"/>
    <property type="match status" value="1"/>
</dbReference>